<name>A0A2X0LX50_9BASI</name>
<dbReference type="Proteomes" id="UP000249464">
    <property type="component" value="Unassembled WGS sequence"/>
</dbReference>
<sequence length="312" mass="35743">MGSGAPAELRQVCLLAIVFTDGWLADSRLNLVNLDDPHSPSNIAITYGTAMGISLKVLLDKHERFLPAALSDFYLETYCDVRSSKQFVHHLESEVIWQAVSASTWNQLCVYIRAVMARYNEETTRLGHTWSYNLLSANVRKQWKEALYYEWLVDIELHRIRDWTGFGTTSCSSWSASDFIRDFNSKHPKLDPPLRISDNLAIRLGPFGGLRSWQEGRAILNQQFASRYLFHPRNLTSWEEAHFKKRGIRFDAVPGFKFENTIDIRAAKHTALLGLPDLIELTIARCRTREEDHGGVDEALLQEGDVRKCVRM</sequence>
<keyword evidence="2" id="KW-1185">Reference proteome</keyword>
<accession>A0A2X0LX50</accession>
<evidence type="ECO:0000313" key="2">
    <source>
        <dbReference type="Proteomes" id="UP000249464"/>
    </source>
</evidence>
<organism evidence="1 2">
    <name type="scientific">Microbotryum silenes-dioicae</name>
    <dbReference type="NCBI Taxonomy" id="796604"/>
    <lineage>
        <taxon>Eukaryota</taxon>
        <taxon>Fungi</taxon>
        <taxon>Dikarya</taxon>
        <taxon>Basidiomycota</taxon>
        <taxon>Pucciniomycotina</taxon>
        <taxon>Microbotryomycetes</taxon>
        <taxon>Microbotryales</taxon>
        <taxon>Microbotryaceae</taxon>
        <taxon>Microbotryum</taxon>
    </lineage>
</organism>
<dbReference type="EMBL" id="FQNC01000014">
    <property type="protein sequence ID" value="SGY16861.1"/>
    <property type="molecule type" value="Genomic_DNA"/>
</dbReference>
<evidence type="ECO:0000313" key="1">
    <source>
        <dbReference type="EMBL" id="SGY16861.1"/>
    </source>
</evidence>
<dbReference type="AlphaFoldDB" id="A0A2X0LX50"/>
<proteinExistence type="predicted"/>
<protein>
    <submittedName>
        <fullName evidence="1">BQ5605_C012g07012 protein</fullName>
    </submittedName>
</protein>
<reference evidence="1 2" key="1">
    <citation type="submission" date="2016-11" db="EMBL/GenBank/DDBJ databases">
        <authorList>
            <person name="Jaros S."/>
            <person name="Januszkiewicz K."/>
            <person name="Wedrychowicz H."/>
        </authorList>
    </citation>
    <scope>NUCLEOTIDE SEQUENCE [LARGE SCALE GENOMIC DNA]</scope>
</reference>
<gene>
    <name evidence="1" type="primary">BQ5605_C012g07012</name>
    <name evidence="1" type="ORF">BQ5605_C012G07012</name>
</gene>